<evidence type="ECO:0000256" key="1">
    <source>
        <dbReference type="ARBA" id="ARBA00006484"/>
    </source>
</evidence>
<organism evidence="3 4">
    <name type="scientific">Pseudopithomyces chartarum</name>
    <dbReference type="NCBI Taxonomy" id="1892770"/>
    <lineage>
        <taxon>Eukaryota</taxon>
        <taxon>Fungi</taxon>
        <taxon>Dikarya</taxon>
        <taxon>Ascomycota</taxon>
        <taxon>Pezizomycotina</taxon>
        <taxon>Dothideomycetes</taxon>
        <taxon>Pleosporomycetidae</taxon>
        <taxon>Pleosporales</taxon>
        <taxon>Massarineae</taxon>
        <taxon>Didymosphaeriaceae</taxon>
        <taxon>Pseudopithomyces</taxon>
    </lineage>
</organism>
<dbReference type="InterPro" id="IPR036291">
    <property type="entry name" value="NAD(P)-bd_dom_sf"/>
</dbReference>
<dbReference type="SUPFAM" id="SSF51735">
    <property type="entry name" value="NAD(P)-binding Rossmann-fold domains"/>
    <property type="match status" value="1"/>
</dbReference>
<evidence type="ECO:0000313" key="3">
    <source>
        <dbReference type="EMBL" id="KAK3197413.1"/>
    </source>
</evidence>
<keyword evidence="4" id="KW-1185">Reference proteome</keyword>
<keyword evidence="2" id="KW-0560">Oxidoreductase</keyword>
<protein>
    <recommendedName>
        <fullName evidence="5">Short-chain dehydrogenase</fullName>
    </recommendedName>
</protein>
<dbReference type="GO" id="GO:0016491">
    <property type="term" value="F:oxidoreductase activity"/>
    <property type="evidence" value="ECO:0007669"/>
    <property type="project" value="UniProtKB-KW"/>
</dbReference>
<comment type="similarity">
    <text evidence="1">Belongs to the short-chain dehydrogenases/reductases (SDR) family.</text>
</comment>
<evidence type="ECO:0000313" key="4">
    <source>
        <dbReference type="Proteomes" id="UP001280581"/>
    </source>
</evidence>
<dbReference type="Gene3D" id="3.40.50.720">
    <property type="entry name" value="NAD(P)-binding Rossmann-like Domain"/>
    <property type="match status" value="1"/>
</dbReference>
<dbReference type="Proteomes" id="UP001280581">
    <property type="component" value="Unassembled WGS sequence"/>
</dbReference>
<dbReference type="AlphaFoldDB" id="A0AAN6RCC1"/>
<dbReference type="EMBL" id="WVTA01000018">
    <property type="protein sequence ID" value="KAK3197413.1"/>
    <property type="molecule type" value="Genomic_DNA"/>
</dbReference>
<accession>A0AAN6RCC1</accession>
<reference evidence="3 4" key="1">
    <citation type="submission" date="2021-02" db="EMBL/GenBank/DDBJ databases">
        <title>Genome assembly of Pseudopithomyces chartarum.</title>
        <authorList>
            <person name="Jauregui R."/>
            <person name="Singh J."/>
            <person name="Voisey C."/>
        </authorList>
    </citation>
    <scope>NUCLEOTIDE SEQUENCE [LARGE SCALE GENOMIC DNA]</scope>
    <source>
        <strain evidence="3 4">AGR01</strain>
    </source>
</reference>
<name>A0AAN6RCC1_9PLEO</name>
<dbReference type="PANTHER" id="PTHR24320">
    <property type="entry name" value="RETINOL DEHYDROGENASE"/>
    <property type="match status" value="1"/>
</dbReference>
<gene>
    <name evidence="3" type="ORF">GRF29_216g100621</name>
</gene>
<evidence type="ECO:0000256" key="2">
    <source>
        <dbReference type="ARBA" id="ARBA00023002"/>
    </source>
</evidence>
<evidence type="ECO:0008006" key="5">
    <source>
        <dbReference type="Google" id="ProtNLM"/>
    </source>
</evidence>
<comment type="caution">
    <text evidence="3">The sequence shown here is derived from an EMBL/GenBank/DDBJ whole genome shotgun (WGS) entry which is preliminary data.</text>
</comment>
<dbReference type="Pfam" id="PF00106">
    <property type="entry name" value="adh_short"/>
    <property type="match status" value="1"/>
</dbReference>
<dbReference type="InterPro" id="IPR002347">
    <property type="entry name" value="SDR_fam"/>
</dbReference>
<sequence length="345" mass="36796">MASNPDYGVNSSAREIAQAYASSIKGKTALITGASLDGIGDTVAQVFASAGAATIIITGRNDEKLSAAHSALSSAYPQTHFIPHKLDLNSLAASKASAEALLADNSIPAIDITIANAGFSSRTNVRQFTSDGIESHFGANHLGHFVFITTLLPKIRAAAKNNIPGATRVVLVSSSAMMASPIRFSDWNFDRHSMDVPEEEQPLWFAHPMFDEPASPVPYSYLTAYAHSKTANALMALEMSRLYREEGIAAYSIDPGVTMSGAAKKAVTETIRKRLEERNIPIKSVDEGAAVVVVAALDPGLTGEKGTHLKDCQVLGEKVPAWSRDAAAAERLWKLSEEIVSSKLE</sequence>
<dbReference type="PANTHER" id="PTHR24320:SF283">
    <property type="entry name" value="RETINOL DEHYDROGENASE 11"/>
    <property type="match status" value="1"/>
</dbReference>
<proteinExistence type="inferred from homology"/>